<feature type="non-terminal residue" evidence="1">
    <location>
        <position position="72"/>
    </location>
</feature>
<comment type="caution">
    <text evidence="1">The sequence shown here is derived from an EMBL/GenBank/DDBJ whole genome shotgun (WGS) entry which is preliminary data.</text>
</comment>
<proteinExistence type="predicted"/>
<gene>
    <name evidence="1" type="ORF">S01H1_65962</name>
</gene>
<organism evidence="1">
    <name type="scientific">marine sediment metagenome</name>
    <dbReference type="NCBI Taxonomy" id="412755"/>
    <lineage>
        <taxon>unclassified sequences</taxon>
        <taxon>metagenomes</taxon>
        <taxon>ecological metagenomes</taxon>
    </lineage>
</organism>
<reference evidence="1" key="1">
    <citation type="journal article" date="2014" name="Front. Microbiol.">
        <title>High frequency of phylogenetically diverse reductive dehalogenase-homologous genes in deep subseafloor sedimentary metagenomes.</title>
        <authorList>
            <person name="Kawai M."/>
            <person name="Futagami T."/>
            <person name="Toyoda A."/>
            <person name="Takaki Y."/>
            <person name="Nishi S."/>
            <person name="Hori S."/>
            <person name="Arai W."/>
            <person name="Tsubouchi T."/>
            <person name="Morono Y."/>
            <person name="Uchiyama I."/>
            <person name="Ito T."/>
            <person name="Fujiyama A."/>
            <person name="Inagaki F."/>
            <person name="Takami H."/>
        </authorList>
    </citation>
    <scope>NUCLEOTIDE SEQUENCE</scope>
    <source>
        <strain evidence="1">Expedition CK06-06</strain>
    </source>
</reference>
<sequence>MSQPTCKTHSICEECIAWQTEKYPDTDFKVKCSGICEIDDLIPEEVRIMYTDEQLRLAESVYNPVTWAADQF</sequence>
<accession>X0XCF7</accession>
<dbReference type="EMBL" id="BARS01043587">
    <property type="protein sequence ID" value="GAG40770.1"/>
    <property type="molecule type" value="Genomic_DNA"/>
</dbReference>
<name>X0XCF7_9ZZZZ</name>
<evidence type="ECO:0000313" key="1">
    <source>
        <dbReference type="EMBL" id="GAG40770.1"/>
    </source>
</evidence>
<protein>
    <submittedName>
        <fullName evidence="1">Uncharacterized protein</fullName>
    </submittedName>
</protein>
<dbReference type="AlphaFoldDB" id="X0XCF7"/>